<dbReference type="Gene3D" id="3.20.10.10">
    <property type="entry name" value="D-amino Acid Aminotransferase, subunit A, domain 2"/>
    <property type="match status" value="1"/>
</dbReference>
<dbReference type="Gene3D" id="3.30.470.10">
    <property type="match status" value="1"/>
</dbReference>
<accession>A0A371P222</accession>
<dbReference type="InterPro" id="IPR050571">
    <property type="entry name" value="Class-IV_PLP-Dep_Aminotrnsfr"/>
</dbReference>
<dbReference type="SUPFAM" id="SSF56752">
    <property type="entry name" value="D-aminoacid aminotransferase-like PLP-dependent enzymes"/>
    <property type="match status" value="1"/>
</dbReference>
<gene>
    <name evidence="2" type="ORF">DX116_12360</name>
</gene>
<evidence type="ECO:0000313" key="3">
    <source>
        <dbReference type="Proteomes" id="UP000265581"/>
    </source>
</evidence>
<dbReference type="PANTHER" id="PTHR42743:SF11">
    <property type="entry name" value="AMINODEOXYCHORISMATE LYASE"/>
    <property type="match status" value="1"/>
</dbReference>
<dbReference type="OrthoDB" id="9805628at2"/>
<protein>
    <submittedName>
        <fullName evidence="2">4-amino-4-deoxychorismate lyase</fullName>
    </submittedName>
</protein>
<dbReference type="EMBL" id="QUBR01000002">
    <property type="protein sequence ID" value="REK69975.1"/>
    <property type="molecule type" value="Genomic_DNA"/>
</dbReference>
<keyword evidence="3" id="KW-1185">Reference proteome</keyword>
<sequence>MRTWVNGRLLQSPDEPAISVLDHGMIVGDGVFETVKIEDDRPFALTRHLDRLVRSAAGLGIGTPDLGAVRDGIAATMDGQSIGFGRVRVTVTSGPGPLGSPRGSGALTHTVVAEPCDRPPPVSSIVTVPWPRNERGALTGLKTTSYAENALMVEHAHAYGASEAVMPNTRGELCEGTGSNVMYVVGDRLITPTLGAGPLAGVTRALVLQWCAGEIDVVEQDAPIEVLRTADEVILVGTTRDVQAIRRVDDRELPAPGPVTRRAQQIWAREAAKDVDP</sequence>
<proteinExistence type="inferred from homology"/>
<reference evidence="2 3" key="1">
    <citation type="submission" date="2018-08" db="EMBL/GenBank/DDBJ databases">
        <title>Aeromicrobium sp. M2KJ-4, whole genome shotgun sequence.</title>
        <authorList>
            <person name="Tuo L."/>
        </authorList>
    </citation>
    <scope>NUCLEOTIDE SEQUENCE [LARGE SCALE GENOMIC DNA]</scope>
    <source>
        <strain evidence="2 3">M2KJ-4</strain>
    </source>
</reference>
<dbReference type="PANTHER" id="PTHR42743">
    <property type="entry name" value="AMINO-ACID AMINOTRANSFERASE"/>
    <property type="match status" value="1"/>
</dbReference>
<dbReference type="RefSeq" id="WP_119704572.1">
    <property type="nucleotide sequence ID" value="NZ_JBHSOI010000002.1"/>
</dbReference>
<dbReference type="AlphaFoldDB" id="A0A371P222"/>
<comment type="caution">
    <text evidence="2">The sequence shown here is derived from an EMBL/GenBank/DDBJ whole genome shotgun (WGS) entry which is preliminary data.</text>
</comment>
<evidence type="ECO:0000313" key="2">
    <source>
        <dbReference type="EMBL" id="REK69975.1"/>
    </source>
</evidence>
<organism evidence="2 3">
    <name type="scientific">Aeromicrobium endophyticum</name>
    <dbReference type="NCBI Taxonomy" id="2292704"/>
    <lineage>
        <taxon>Bacteria</taxon>
        <taxon>Bacillati</taxon>
        <taxon>Actinomycetota</taxon>
        <taxon>Actinomycetes</taxon>
        <taxon>Propionibacteriales</taxon>
        <taxon>Nocardioidaceae</taxon>
        <taxon>Aeromicrobium</taxon>
    </lineage>
</organism>
<dbReference type="Pfam" id="PF01063">
    <property type="entry name" value="Aminotran_4"/>
    <property type="match status" value="1"/>
</dbReference>
<dbReference type="InterPro" id="IPR036038">
    <property type="entry name" value="Aminotransferase-like"/>
</dbReference>
<comment type="similarity">
    <text evidence="1">Belongs to the class-IV pyridoxal-phosphate-dependent aminotransferase family.</text>
</comment>
<name>A0A371P222_9ACTN</name>
<dbReference type="GO" id="GO:0046394">
    <property type="term" value="P:carboxylic acid biosynthetic process"/>
    <property type="evidence" value="ECO:0007669"/>
    <property type="project" value="UniProtKB-ARBA"/>
</dbReference>
<dbReference type="Proteomes" id="UP000265581">
    <property type="component" value="Unassembled WGS sequence"/>
</dbReference>
<dbReference type="InterPro" id="IPR043132">
    <property type="entry name" value="BCAT-like_C"/>
</dbReference>
<keyword evidence="2" id="KW-0456">Lyase</keyword>
<dbReference type="InterPro" id="IPR043131">
    <property type="entry name" value="BCAT-like_N"/>
</dbReference>
<dbReference type="GO" id="GO:0005829">
    <property type="term" value="C:cytosol"/>
    <property type="evidence" value="ECO:0007669"/>
    <property type="project" value="TreeGrafter"/>
</dbReference>
<evidence type="ECO:0000256" key="1">
    <source>
        <dbReference type="ARBA" id="ARBA00009320"/>
    </source>
</evidence>
<dbReference type="GO" id="GO:0016829">
    <property type="term" value="F:lyase activity"/>
    <property type="evidence" value="ECO:0007669"/>
    <property type="project" value="UniProtKB-KW"/>
</dbReference>
<dbReference type="InterPro" id="IPR001544">
    <property type="entry name" value="Aminotrans_IV"/>
</dbReference>